<accession>A0A4Y1S0R9</accession>
<name>A0A4Y1S0R9_PRUDU</name>
<proteinExistence type="predicted"/>
<protein>
    <submittedName>
        <fullName evidence="1">Uncharacterized protein</fullName>
    </submittedName>
</protein>
<sequence length="436" mass="48595">MDQARRTKKERNLVSETGYLSAMADKLCLMASHGYPHGLVLQQEQGMGIIKDFQPLLPSYGAKQEITKLGSLKLMPQQGEQPWKLASGLPEANWFAKTERPVLTDMQNVHPDSVLFSIGIAEHFIRREKMLQFLKSGETEAEKGGLDITVLYNLMGLHEMSQQAFIPSLIYPSSEFNTQKPLLDFVGGLAWSSKITVQPDGRVLFTGTGTEMEHLLSVVAEFYSLRNSVCWKKQSVLVPHFNRVESREAGANIDGTFLKMQVTTLAPLKSPEKVKKKATQKQKSGKRVGKDRDLYKRNYFHACESLLSLMINRRRHGKSAILSLQRSGPEVPELLTQFSASIAGTGLALLFSVLCKVGCGRGPFCASKLLNTGVAIGLVWLSWAVNKLRDTIIHISKNSKKLDLKEEEIMERVEGSVKEIYFRAATLMAVAVLRLA</sequence>
<dbReference type="PANTHER" id="PTHR35095:SF1">
    <property type="entry name" value="OS05G0143300 PROTEIN"/>
    <property type="match status" value="1"/>
</dbReference>
<dbReference type="EMBL" id="AP019304">
    <property type="protein sequence ID" value="BBH10324.1"/>
    <property type="molecule type" value="Genomic_DNA"/>
</dbReference>
<dbReference type="PANTHER" id="PTHR35095">
    <property type="entry name" value="OS05G0143300 PROTEIN"/>
    <property type="match status" value="1"/>
</dbReference>
<dbReference type="AlphaFoldDB" id="A0A4Y1S0R9"/>
<gene>
    <name evidence="1" type="ORF">Prudu_023086</name>
</gene>
<organism evidence="1">
    <name type="scientific">Prunus dulcis</name>
    <name type="common">Almond</name>
    <name type="synonym">Amygdalus dulcis</name>
    <dbReference type="NCBI Taxonomy" id="3755"/>
    <lineage>
        <taxon>Eukaryota</taxon>
        <taxon>Viridiplantae</taxon>
        <taxon>Streptophyta</taxon>
        <taxon>Embryophyta</taxon>
        <taxon>Tracheophyta</taxon>
        <taxon>Spermatophyta</taxon>
        <taxon>Magnoliopsida</taxon>
        <taxon>eudicotyledons</taxon>
        <taxon>Gunneridae</taxon>
        <taxon>Pentapetalae</taxon>
        <taxon>rosids</taxon>
        <taxon>fabids</taxon>
        <taxon>Rosales</taxon>
        <taxon>Rosaceae</taxon>
        <taxon>Amygdaloideae</taxon>
        <taxon>Amygdaleae</taxon>
        <taxon>Prunus</taxon>
    </lineage>
</organism>
<reference evidence="1" key="1">
    <citation type="journal article" date="2019" name="Science">
        <title>Mutation of a bHLH transcription factor allowed almond domestication.</title>
        <authorList>
            <person name="Sanchez-Perez R."/>
            <person name="Pavan S."/>
            <person name="Mazzeo R."/>
            <person name="Moldovan C."/>
            <person name="Aiese Cigliano R."/>
            <person name="Del Cueto J."/>
            <person name="Ricciardi F."/>
            <person name="Lotti C."/>
            <person name="Ricciardi L."/>
            <person name="Dicenta F."/>
            <person name="Lopez-Marques R.L."/>
            <person name="Lindberg Moller B."/>
        </authorList>
    </citation>
    <scope>NUCLEOTIDE SEQUENCE</scope>
</reference>
<evidence type="ECO:0000313" key="1">
    <source>
        <dbReference type="EMBL" id="BBH10324.1"/>
    </source>
</evidence>